<keyword evidence="1" id="KW-1133">Transmembrane helix</keyword>
<evidence type="ECO:0000259" key="2">
    <source>
        <dbReference type="Pfam" id="PF10756"/>
    </source>
</evidence>
<evidence type="ECO:0000313" key="3">
    <source>
        <dbReference type="EMBL" id="GAA4977018.1"/>
    </source>
</evidence>
<dbReference type="EMBL" id="BAABHS010000018">
    <property type="protein sequence ID" value="GAA4977018.1"/>
    <property type="molecule type" value="Genomic_DNA"/>
</dbReference>
<proteinExistence type="predicted"/>
<reference evidence="4" key="1">
    <citation type="journal article" date="2019" name="Int. J. Syst. Evol. Microbiol.">
        <title>The Global Catalogue of Microorganisms (GCM) 10K type strain sequencing project: providing services to taxonomists for standard genome sequencing and annotation.</title>
        <authorList>
            <consortium name="The Broad Institute Genomics Platform"/>
            <consortium name="The Broad Institute Genome Sequencing Center for Infectious Disease"/>
            <person name="Wu L."/>
            <person name="Ma J."/>
        </authorList>
    </citation>
    <scope>NUCLEOTIDE SEQUENCE [LARGE SCALE GENOMIC DNA]</scope>
    <source>
        <strain evidence="4">JCM 17986</strain>
    </source>
</reference>
<keyword evidence="1" id="KW-0472">Membrane</keyword>
<comment type="caution">
    <text evidence="3">The sequence shown here is derived from an EMBL/GenBank/DDBJ whole genome shotgun (WGS) entry which is preliminary data.</text>
</comment>
<feature type="domain" description="Low molecular weight protein antigen 6 PH" evidence="2">
    <location>
        <begin position="79"/>
        <end position="150"/>
    </location>
</feature>
<organism evidence="3 4">
    <name type="scientific">Yinghuangia aomiensis</name>
    <dbReference type="NCBI Taxonomy" id="676205"/>
    <lineage>
        <taxon>Bacteria</taxon>
        <taxon>Bacillati</taxon>
        <taxon>Actinomycetota</taxon>
        <taxon>Actinomycetes</taxon>
        <taxon>Kitasatosporales</taxon>
        <taxon>Streptomycetaceae</taxon>
        <taxon>Yinghuangia</taxon>
    </lineage>
</organism>
<dbReference type="Proteomes" id="UP001500466">
    <property type="component" value="Unassembled WGS sequence"/>
</dbReference>
<protein>
    <submittedName>
        <fullName evidence="3">PH domain-containing protein</fullName>
    </submittedName>
</protein>
<feature type="transmembrane region" description="Helical" evidence="1">
    <location>
        <begin position="61"/>
        <end position="78"/>
    </location>
</feature>
<keyword evidence="1" id="KW-0812">Transmembrane</keyword>
<evidence type="ECO:0000313" key="4">
    <source>
        <dbReference type="Proteomes" id="UP001500466"/>
    </source>
</evidence>
<accession>A0ABP9HRZ1</accession>
<name>A0ABP9HRZ1_9ACTN</name>
<evidence type="ECO:0000256" key="1">
    <source>
        <dbReference type="SAM" id="Phobius"/>
    </source>
</evidence>
<dbReference type="InterPro" id="IPR019692">
    <property type="entry name" value="CFP-6_PH"/>
</dbReference>
<gene>
    <name evidence="3" type="ORF">GCM10023205_50450</name>
</gene>
<dbReference type="Pfam" id="PF10756">
    <property type="entry name" value="bPH_6"/>
    <property type="match status" value="1"/>
</dbReference>
<sequence length="163" mass="17798">MTEHTIGTEPDRHTRADLPRTWYPKRSRLVTRIVGLVILGGLVALAVALPEDGGWNIGSKLGVVATGVFGLCFMLMLGRPKVVATEHGVRVVNLLRVVELQWAQIIRVQLRQGDPWVFLDLSDGETLAVMGIQVSNGRADAIRAAGELRDLVEHFGGTEPADR</sequence>
<dbReference type="RefSeq" id="WP_345677943.1">
    <property type="nucleotide sequence ID" value="NZ_BAABHS010000018.1"/>
</dbReference>
<feature type="transmembrane region" description="Helical" evidence="1">
    <location>
        <begin position="29"/>
        <end position="49"/>
    </location>
</feature>
<keyword evidence="4" id="KW-1185">Reference proteome</keyword>